<keyword evidence="3" id="KW-0732">Signal</keyword>
<dbReference type="AlphaFoldDB" id="A0A7G2CTN4"/>
<dbReference type="VEuPathDB" id="TriTrypDB:ADEAN_000912400"/>
<dbReference type="Gene3D" id="1.10.8.270">
    <property type="entry name" value="putative rabgap domain of human tbc1 domain family member 14 like domains"/>
    <property type="match status" value="1"/>
</dbReference>
<dbReference type="GO" id="GO:0005096">
    <property type="term" value="F:GTPase activator activity"/>
    <property type="evidence" value="ECO:0007669"/>
    <property type="project" value="UniProtKB-KW"/>
</dbReference>
<dbReference type="Pfam" id="PF00566">
    <property type="entry name" value="RabGAP-TBC"/>
    <property type="match status" value="1"/>
</dbReference>
<dbReference type="Gene3D" id="1.10.472.80">
    <property type="entry name" value="Ypt/Rab-GAP domain of gyp1p, domain 3"/>
    <property type="match status" value="1"/>
</dbReference>
<accession>A0A7G2CTN4</accession>
<dbReference type="InterPro" id="IPR035969">
    <property type="entry name" value="Rab-GAP_TBC_sf"/>
</dbReference>
<protein>
    <submittedName>
        <fullName evidence="5">Rab-GTPase-TBC domain containing protein, putative</fullName>
    </submittedName>
</protein>
<evidence type="ECO:0000256" key="3">
    <source>
        <dbReference type="SAM" id="SignalP"/>
    </source>
</evidence>
<reference evidence="5 6" key="1">
    <citation type="submission" date="2020-08" db="EMBL/GenBank/DDBJ databases">
        <authorList>
            <person name="Newling K."/>
            <person name="Davey J."/>
            <person name="Forrester S."/>
        </authorList>
    </citation>
    <scope>NUCLEOTIDE SEQUENCE [LARGE SCALE GENOMIC DNA]</scope>
    <source>
        <strain evidence="6">Crithidia deanei Carvalho (ATCC PRA-265)</strain>
    </source>
</reference>
<keyword evidence="1" id="KW-0343">GTPase activation</keyword>
<feature type="chain" id="PRO_5028945085" evidence="3">
    <location>
        <begin position="22"/>
        <end position="491"/>
    </location>
</feature>
<dbReference type="PROSITE" id="PS50086">
    <property type="entry name" value="TBC_RABGAP"/>
    <property type="match status" value="1"/>
</dbReference>
<feature type="signal peptide" evidence="3">
    <location>
        <begin position="1"/>
        <end position="21"/>
    </location>
</feature>
<feature type="region of interest" description="Disordered" evidence="2">
    <location>
        <begin position="109"/>
        <end position="141"/>
    </location>
</feature>
<evidence type="ECO:0000256" key="1">
    <source>
        <dbReference type="ARBA" id="ARBA00022468"/>
    </source>
</evidence>
<dbReference type="SUPFAM" id="SSF47923">
    <property type="entry name" value="Ypt/Rab-GAP domain of gyp1p"/>
    <property type="match status" value="2"/>
</dbReference>
<dbReference type="Proteomes" id="UP000515908">
    <property type="component" value="Chromosome 22"/>
</dbReference>
<sequence length="491" mass="56347">MPSSLPSLLLFLFFQRTPWRANMEDVFLFCDMLRGEDISEVLLRESVNFSGWPSSTERLRSVRWQLLLGTLPDRCPPGEFLSYATEAIKKQQQDWVQCIDLVEPFAPHRDTREGDKTSQPKKKVMKFDESSSSSDETTMGENPLVPAASTYYAQEHRYRILLREIQKDVERIFWEFSLFEKKSTKVDIETLLLAYCLLHDKDYKQGMHEIVAFCYFCVYRDRELLKEMDPMVRENYGEVMTFLDSAVEHSLSTTFALFCAILNEGDTFVGLSRFFYREERCEQSAVLVCAERVQQDILLTLDPPLLHLIDSEYGISSATYLIRWLRLLFIREFCFSQVLHIWDLIFAERYLHQRRGRPYFIENGIILYISAVMIKHVKPAILQGADSALRVLMKYPPVTDAFPALLKEAVILSNGALQPLLSVTSPTGVVAVDEGAVSRQGAKLSETIKTLEVILNRSTTDETAPDSLDAMVDCIAELKKIRDVLLYGVSD</sequence>
<dbReference type="PANTHER" id="PTHR22957:SF337">
    <property type="entry name" value="TBC1 DOMAIN FAMILY MEMBER 5"/>
    <property type="match status" value="1"/>
</dbReference>
<evidence type="ECO:0000313" key="6">
    <source>
        <dbReference type="Proteomes" id="UP000515908"/>
    </source>
</evidence>
<gene>
    <name evidence="5" type="ORF">ADEAN_000912400</name>
</gene>
<feature type="domain" description="Rab-GAP TBC" evidence="4">
    <location>
        <begin position="54"/>
        <end position="349"/>
    </location>
</feature>
<dbReference type="SMART" id="SM00164">
    <property type="entry name" value="TBC"/>
    <property type="match status" value="1"/>
</dbReference>
<evidence type="ECO:0000313" key="5">
    <source>
        <dbReference type="EMBL" id="CAD2221592.1"/>
    </source>
</evidence>
<name>A0A7G2CTN4_9TRYP</name>
<dbReference type="InterPro" id="IPR000195">
    <property type="entry name" value="Rab-GAP-TBC_dom"/>
</dbReference>
<feature type="compositionally biased region" description="Basic and acidic residues" evidence="2">
    <location>
        <begin position="109"/>
        <end position="118"/>
    </location>
</feature>
<organism evidence="5 6">
    <name type="scientific">Angomonas deanei</name>
    <dbReference type="NCBI Taxonomy" id="59799"/>
    <lineage>
        <taxon>Eukaryota</taxon>
        <taxon>Discoba</taxon>
        <taxon>Euglenozoa</taxon>
        <taxon>Kinetoplastea</taxon>
        <taxon>Metakinetoplastina</taxon>
        <taxon>Trypanosomatida</taxon>
        <taxon>Trypanosomatidae</taxon>
        <taxon>Strigomonadinae</taxon>
        <taxon>Angomonas</taxon>
    </lineage>
</organism>
<dbReference type="EMBL" id="LR877166">
    <property type="protein sequence ID" value="CAD2221592.1"/>
    <property type="molecule type" value="Genomic_DNA"/>
</dbReference>
<evidence type="ECO:0000256" key="2">
    <source>
        <dbReference type="SAM" id="MobiDB-lite"/>
    </source>
</evidence>
<proteinExistence type="predicted"/>
<evidence type="ECO:0000259" key="4">
    <source>
        <dbReference type="PROSITE" id="PS50086"/>
    </source>
</evidence>
<dbReference type="PANTHER" id="PTHR22957">
    <property type="entry name" value="TBC1 DOMAIN FAMILY MEMBER GTPASE-ACTIVATING PROTEIN"/>
    <property type="match status" value="1"/>
</dbReference>
<keyword evidence="6" id="KW-1185">Reference proteome</keyword>